<dbReference type="SMART" id="SM00986">
    <property type="entry name" value="UDG"/>
    <property type="match status" value="1"/>
</dbReference>
<dbReference type="RefSeq" id="WP_376850983.1">
    <property type="nucleotide sequence ID" value="NZ_JBHSMF010000009.1"/>
</dbReference>
<dbReference type="Pfam" id="PF03167">
    <property type="entry name" value="UDG"/>
    <property type="match status" value="1"/>
</dbReference>
<dbReference type="EMBL" id="JBHSMF010000009">
    <property type="protein sequence ID" value="MFC5498907.1"/>
    <property type="molecule type" value="Genomic_DNA"/>
</dbReference>
<evidence type="ECO:0000256" key="9">
    <source>
        <dbReference type="ARBA" id="ARBA00023204"/>
    </source>
</evidence>
<gene>
    <name evidence="11" type="ORF">ACFPOE_15265</name>
</gene>
<evidence type="ECO:0000256" key="5">
    <source>
        <dbReference type="ARBA" id="ARBA00022763"/>
    </source>
</evidence>
<comment type="similarity">
    <text evidence="1">Belongs to the uracil-DNA glycosylase (UDG) superfamily. Type 4 (UDGa) family.</text>
</comment>
<keyword evidence="5" id="KW-0227">DNA damage</keyword>
<keyword evidence="7" id="KW-0408">Iron</keyword>
<dbReference type="PANTHER" id="PTHR33693:SF9">
    <property type="entry name" value="TYPE-4 URACIL-DNA GLYCOSYLASE"/>
    <property type="match status" value="1"/>
</dbReference>
<name>A0ABW0NHY2_9BURK</name>
<evidence type="ECO:0000256" key="6">
    <source>
        <dbReference type="ARBA" id="ARBA00022801"/>
    </source>
</evidence>
<keyword evidence="6" id="KW-0378">Hydrolase</keyword>
<dbReference type="CDD" id="cd10030">
    <property type="entry name" value="UDG-F4_TTUDGA_SPO1dp_like"/>
    <property type="match status" value="1"/>
</dbReference>
<accession>A0ABW0NHY2</accession>
<dbReference type="NCBIfam" id="TIGR03914">
    <property type="entry name" value="UDG_fam_dom"/>
    <property type="match status" value="1"/>
</dbReference>
<reference evidence="12" key="1">
    <citation type="journal article" date="2019" name="Int. J. Syst. Evol. Microbiol.">
        <title>The Global Catalogue of Microorganisms (GCM) 10K type strain sequencing project: providing services to taxonomists for standard genome sequencing and annotation.</title>
        <authorList>
            <consortium name="The Broad Institute Genomics Platform"/>
            <consortium name="The Broad Institute Genome Sequencing Center for Infectious Disease"/>
            <person name="Wu L."/>
            <person name="Ma J."/>
        </authorList>
    </citation>
    <scope>NUCLEOTIDE SEQUENCE [LARGE SCALE GENOMIC DNA]</scope>
    <source>
        <strain evidence="12">CCUG 57401</strain>
    </source>
</reference>
<sequence>MHVRLAGETDLAGFRERARALLAAQVAPDAVQWSTQARSDDLFADAAAPAEAAAAAPAPKVAVPASFLALCESVVLHRDPQRFALLYRLLWRLAHEPQLRHDPLDADMLRARDMAHAVGHDIHKMRAFVRFREVGDGDAAGPLHVAWFEPEHHIVQANAPWFMRRFAQMRWAILTPDRCAQWRPGGALQFSPGVGREQAPPADAGEQLWLTYYRNIFNPARLKLAMMRKEMPRKYWHNLPEAALIAPLAAQARERSGRMIAQPASETARRFTRLPPAVPDAPPTASVQSLQELRQTTQHCRRCPIGACATQAVNGEGPVGAALMVVGEQPGDQEDLQGRPFVGPAGQLFDRALARLALPRESLFVSNAVRHFKFELRGRRRIHKTPGQQEAAACAQWLEQEIALVQPRALVALGATAARSLLGRPVAVTQERGRWLQREDGLPVLVTLHPSALLRMQPGEQPAAFEAFVGDLGVAMDAIGPKTVDRQQELPSS</sequence>
<protein>
    <recommendedName>
        <fullName evidence="2">Type-4 uracil-DNA glycosylase</fullName>
    </recommendedName>
</protein>
<keyword evidence="9" id="KW-0234">DNA repair</keyword>
<dbReference type="InterPro" id="IPR025404">
    <property type="entry name" value="DUF4130"/>
</dbReference>
<keyword evidence="12" id="KW-1185">Reference proteome</keyword>
<evidence type="ECO:0000256" key="8">
    <source>
        <dbReference type="ARBA" id="ARBA00023014"/>
    </source>
</evidence>
<evidence type="ECO:0000256" key="4">
    <source>
        <dbReference type="ARBA" id="ARBA00022723"/>
    </source>
</evidence>
<dbReference type="NCBIfam" id="TIGR03915">
    <property type="entry name" value="SAM_7_link_chp"/>
    <property type="match status" value="1"/>
</dbReference>
<keyword evidence="3" id="KW-0004">4Fe-4S</keyword>
<dbReference type="InterPro" id="IPR023875">
    <property type="entry name" value="DNA_repair_put"/>
</dbReference>
<dbReference type="InterPro" id="IPR051536">
    <property type="entry name" value="UDG_Type-4/5"/>
</dbReference>
<keyword evidence="4" id="KW-0479">Metal-binding</keyword>
<dbReference type="InterPro" id="IPR036895">
    <property type="entry name" value="Uracil-DNA_glycosylase-like_sf"/>
</dbReference>
<organism evidence="11 12">
    <name type="scientific">Caenimonas terrae</name>
    <dbReference type="NCBI Taxonomy" id="696074"/>
    <lineage>
        <taxon>Bacteria</taxon>
        <taxon>Pseudomonadati</taxon>
        <taxon>Pseudomonadota</taxon>
        <taxon>Betaproteobacteria</taxon>
        <taxon>Burkholderiales</taxon>
        <taxon>Comamonadaceae</taxon>
        <taxon>Caenimonas</taxon>
    </lineage>
</organism>
<dbReference type="InterPro" id="IPR005273">
    <property type="entry name" value="Ura-DNA_glyco_family4"/>
</dbReference>
<feature type="domain" description="Uracil-DNA glycosylase-like" evidence="10">
    <location>
        <begin position="314"/>
        <end position="470"/>
    </location>
</feature>
<dbReference type="InterPro" id="IPR005122">
    <property type="entry name" value="Uracil-DNA_glycosylase-like"/>
</dbReference>
<dbReference type="SMART" id="SM00987">
    <property type="entry name" value="UreE_C"/>
    <property type="match status" value="1"/>
</dbReference>
<evidence type="ECO:0000313" key="12">
    <source>
        <dbReference type="Proteomes" id="UP001596037"/>
    </source>
</evidence>
<dbReference type="Pfam" id="PF13566">
    <property type="entry name" value="DUF4130"/>
    <property type="match status" value="1"/>
</dbReference>
<dbReference type="PANTHER" id="PTHR33693">
    <property type="entry name" value="TYPE-5 URACIL-DNA GLYCOSYLASE"/>
    <property type="match status" value="1"/>
</dbReference>
<dbReference type="Gene3D" id="3.40.470.10">
    <property type="entry name" value="Uracil-DNA glycosylase-like domain"/>
    <property type="match status" value="1"/>
</dbReference>
<evidence type="ECO:0000256" key="7">
    <source>
        <dbReference type="ARBA" id="ARBA00023004"/>
    </source>
</evidence>
<comment type="caution">
    <text evidence="11">The sequence shown here is derived from an EMBL/GenBank/DDBJ whole genome shotgun (WGS) entry which is preliminary data.</text>
</comment>
<evidence type="ECO:0000313" key="11">
    <source>
        <dbReference type="EMBL" id="MFC5498907.1"/>
    </source>
</evidence>
<keyword evidence="8" id="KW-0411">Iron-sulfur</keyword>
<dbReference type="SUPFAM" id="SSF52141">
    <property type="entry name" value="Uracil-DNA glycosylase-like"/>
    <property type="match status" value="1"/>
</dbReference>
<evidence type="ECO:0000256" key="3">
    <source>
        <dbReference type="ARBA" id="ARBA00022485"/>
    </source>
</evidence>
<proteinExistence type="inferred from homology"/>
<evidence type="ECO:0000256" key="2">
    <source>
        <dbReference type="ARBA" id="ARBA00019403"/>
    </source>
</evidence>
<evidence type="ECO:0000259" key="10">
    <source>
        <dbReference type="SMART" id="SM00986"/>
    </source>
</evidence>
<dbReference type="Proteomes" id="UP001596037">
    <property type="component" value="Unassembled WGS sequence"/>
</dbReference>
<evidence type="ECO:0000256" key="1">
    <source>
        <dbReference type="ARBA" id="ARBA00006521"/>
    </source>
</evidence>